<dbReference type="AlphaFoldDB" id="A0A1H9WUR2"/>
<keyword evidence="2" id="KW-0597">Phosphoprotein</keyword>
<gene>
    <name evidence="4" type="ORF">SAMN04490244_11374</name>
</gene>
<dbReference type="Proteomes" id="UP000198885">
    <property type="component" value="Unassembled WGS sequence"/>
</dbReference>
<proteinExistence type="predicted"/>
<evidence type="ECO:0000313" key="5">
    <source>
        <dbReference type="Proteomes" id="UP000198885"/>
    </source>
</evidence>
<sequence length="122" mass="12881">MTETTLDTRALAGLLATLGHDTDDLAEILDDYRAGAAELVATLRQSARTGDIEALRIAAHTLKSNARDVGAQELAARCAALERACLDGGPENPVAEVEAIARDEAAARGALDRLDLHELPRP</sequence>
<dbReference type="GO" id="GO:0000160">
    <property type="term" value="P:phosphorelay signal transduction system"/>
    <property type="evidence" value="ECO:0007669"/>
    <property type="project" value="UniProtKB-KW"/>
</dbReference>
<dbReference type="STRING" id="641238.SAMN04490244_11374"/>
<dbReference type="Pfam" id="PF01627">
    <property type="entry name" value="Hpt"/>
    <property type="match status" value="1"/>
</dbReference>
<feature type="domain" description="HPt" evidence="3">
    <location>
        <begin position="21"/>
        <end position="122"/>
    </location>
</feature>
<dbReference type="EMBL" id="FOGU01000013">
    <property type="protein sequence ID" value="SES37646.1"/>
    <property type="molecule type" value="Genomic_DNA"/>
</dbReference>
<name>A0A1H9WUR2_9RHOB</name>
<dbReference type="InterPro" id="IPR036641">
    <property type="entry name" value="HPT_dom_sf"/>
</dbReference>
<organism evidence="4 5">
    <name type="scientific">Tranquillimonas rosea</name>
    <dbReference type="NCBI Taxonomy" id="641238"/>
    <lineage>
        <taxon>Bacteria</taxon>
        <taxon>Pseudomonadati</taxon>
        <taxon>Pseudomonadota</taxon>
        <taxon>Alphaproteobacteria</taxon>
        <taxon>Rhodobacterales</taxon>
        <taxon>Roseobacteraceae</taxon>
        <taxon>Tranquillimonas</taxon>
    </lineage>
</organism>
<evidence type="ECO:0000256" key="1">
    <source>
        <dbReference type="ARBA" id="ARBA00023012"/>
    </source>
</evidence>
<dbReference type="GO" id="GO:0004672">
    <property type="term" value="F:protein kinase activity"/>
    <property type="evidence" value="ECO:0007669"/>
    <property type="project" value="UniProtKB-ARBA"/>
</dbReference>
<protein>
    <submittedName>
        <fullName evidence="4">Hpt domain-containing protein</fullName>
    </submittedName>
</protein>
<feature type="modified residue" description="Phosphohistidine" evidence="2">
    <location>
        <position position="60"/>
    </location>
</feature>
<dbReference type="RefSeq" id="WP_092695993.1">
    <property type="nucleotide sequence ID" value="NZ_CBDDGO010000004.1"/>
</dbReference>
<dbReference type="SUPFAM" id="SSF47226">
    <property type="entry name" value="Histidine-containing phosphotransfer domain, HPT domain"/>
    <property type="match status" value="1"/>
</dbReference>
<dbReference type="PROSITE" id="PS50894">
    <property type="entry name" value="HPT"/>
    <property type="match status" value="1"/>
</dbReference>
<dbReference type="OrthoDB" id="8481159at2"/>
<dbReference type="InterPro" id="IPR008207">
    <property type="entry name" value="Sig_transdc_His_kin_Hpt_dom"/>
</dbReference>
<evidence type="ECO:0000256" key="2">
    <source>
        <dbReference type="PROSITE-ProRule" id="PRU00110"/>
    </source>
</evidence>
<evidence type="ECO:0000259" key="3">
    <source>
        <dbReference type="PROSITE" id="PS50894"/>
    </source>
</evidence>
<dbReference type="Gene3D" id="1.20.120.160">
    <property type="entry name" value="HPT domain"/>
    <property type="match status" value="1"/>
</dbReference>
<evidence type="ECO:0000313" key="4">
    <source>
        <dbReference type="EMBL" id="SES37646.1"/>
    </source>
</evidence>
<keyword evidence="1" id="KW-0902">Two-component regulatory system</keyword>
<keyword evidence="5" id="KW-1185">Reference proteome</keyword>
<accession>A0A1H9WUR2</accession>
<reference evidence="4 5" key="1">
    <citation type="submission" date="2016-10" db="EMBL/GenBank/DDBJ databases">
        <authorList>
            <person name="de Groot N.N."/>
        </authorList>
    </citation>
    <scope>NUCLEOTIDE SEQUENCE [LARGE SCALE GENOMIC DNA]</scope>
    <source>
        <strain evidence="4 5">DSM 23042</strain>
    </source>
</reference>